<dbReference type="EMBL" id="CARXXK010000002">
    <property type="protein sequence ID" value="CAI6358604.1"/>
    <property type="molecule type" value="Genomic_DNA"/>
</dbReference>
<dbReference type="SUPFAM" id="SSF140996">
    <property type="entry name" value="Hermes dimerisation domain"/>
    <property type="match status" value="1"/>
</dbReference>
<dbReference type="InterPro" id="IPR052035">
    <property type="entry name" value="ZnF_BED_domain_contain"/>
</dbReference>
<evidence type="ECO:0000313" key="8">
    <source>
        <dbReference type="Proteomes" id="UP001160148"/>
    </source>
</evidence>
<dbReference type="SUPFAM" id="SSF53098">
    <property type="entry name" value="Ribonuclease H-like"/>
    <property type="match status" value="1"/>
</dbReference>
<dbReference type="GO" id="GO:0046983">
    <property type="term" value="F:protein dimerization activity"/>
    <property type="evidence" value="ECO:0007669"/>
    <property type="project" value="InterPro"/>
</dbReference>
<protein>
    <recommendedName>
        <fullName evidence="6">HAT C-terminal dimerisation domain-containing protein</fullName>
    </recommendedName>
</protein>
<evidence type="ECO:0000259" key="6">
    <source>
        <dbReference type="Pfam" id="PF05699"/>
    </source>
</evidence>
<evidence type="ECO:0000256" key="2">
    <source>
        <dbReference type="ARBA" id="ARBA00022723"/>
    </source>
</evidence>
<comment type="subcellular location">
    <subcellularLocation>
        <location evidence="1">Nucleus</location>
    </subcellularLocation>
</comment>
<evidence type="ECO:0000256" key="3">
    <source>
        <dbReference type="ARBA" id="ARBA00022771"/>
    </source>
</evidence>
<keyword evidence="4" id="KW-0862">Zinc</keyword>
<dbReference type="GO" id="GO:0005634">
    <property type="term" value="C:nucleus"/>
    <property type="evidence" value="ECO:0007669"/>
    <property type="project" value="UniProtKB-SubCell"/>
</dbReference>
<dbReference type="Proteomes" id="UP001160148">
    <property type="component" value="Unassembled WGS sequence"/>
</dbReference>
<name>A0AAV0WRJ1_9HEMI</name>
<keyword evidence="3" id="KW-0863">Zinc-finger</keyword>
<dbReference type="PANTHER" id="PTHR46481">
    <property type="entry name" value="ZINC FINGER BED DOMAIN-CONTAINING PROTEIN 4"/>
    <property type="match status" value="1"/>
</dbReference>
<sequence>MIVKEYYPFSIVEDKEFGKLLKMLNPGYDLPSRKTLSTSLLSVLYNDIVENGNFVSITTDGWTSVKNESYIAVTTHFIDNDCKLKSYLLSCFMYSESHTSDNLKNELLRVIKEWGLEHRVSACTSDNAPNITKAIDLCKWRHVRCFAHSLNLAVQNAIKEIQEVKEKVSGIVRHFKKSSTAAGKLKSIQEQLGYSPPLVLIQDVVTRWNSTFEMFQRVLDLKIPLSTALAETNYNEYLTNNDWIIITRACELLKPFKEITTEISSEKSVTISKIVVLSKSLIKYCNKIKSEHNTCMQISKMIGVLVSEVDARFRSLELNPLYAESTILDPRFKNYGFLHQYAFSEGKKSLISKAATVNIVSNTQEVTVLPNQTDDDSIWNDFDSEVGSIVQSSNPTAAFIVEIDKYLHEPLLSRREDPLLWWKLNQYVYPRLFKFVKKRFCIMGTSVPCERIFSKAGQTITKKRSRLTCSKFEQMIFLNFNLE</sequence>
<dbReference type="PANTHER" id="PTHR46481:SF10">
    <property type="entry name" value="ZINC FINGER BED DOMAIN-CONTAINING PROTEIN 39"/>
    <property type="match status" value="1"/>
</dbReference>
<organism evidence="7 8">
    <name type="scientific">Macrosiphum euphorbiae</name>
    <name type="common">potato aphid</name>
    <dbReference type="NCBI Taxonomy" id="13131"/>
    <lineage>
        <taxon>Eukaryota</taxon>
        <taxon>Metazoa</taxon>
        <taxon>Ecdysozoa</taxon>
        <taxon>Arthropoda</taxon>
        <taxon>Hexapoda</taxon>
        <taxon>Insecta</taxon>
        <taxon>Pterygota</taxon>
        <taxon>Neoptera</taxon>
        <taxon>Paraneoptera</taxon>
        <taxon>Hemiptera</taxon>
        <taxon>Sternorrhyncha</taxon>
        <taxon>Aphidomorpha</taxon>
        <taxon>Aphidoidea</taxon>
        <taxon>Aphididae</taxon>
        <taxon>Macrosiphini</taxon>
        <taxon>Macrosiphum</taxon>
    </lineage>
</organism>
<gene>
    <name evidence="7" type="ORF">MEUPH1_LOCUS14102</name>
</gene>
<keyword evidence="5" id="KW-0539">Nucleus</keyword>
<reference evidence="7 8" key="1">
    <citation type="submission" date="2023-01" db="EMBL/GenBank/DDBJ databases">
        <authorList>
            <person name="Whitehead M."/>
        </authorList>
    </citation>
    <scope>NUCLEOTIDE SEQUENCE [LARGE SCALE GENOMIC DNA]</scope>
</reference>
<dbReference type="InterPro" id="IPR008906">
    <property type="entry name" value="HATC_C_dom"/>
</dbReference>
<comment type="caution">
    <text evidence="7">The sequence shown here is derived from an EMBL/GenBank/DDBJ whole genome shotgun (WGS) entry which is preliminary data.</text>
</comment>
<accession>A0AAV0WRJ1</accession>
<dbReference type="Pfam" id="PF05699">
    <property type="entry name" value="Dimer_Tnp_hAT"/>
    <property type="match status" value="1"/>
</dbReference>
<keyword evidence="8" id="KW-1185">Reference proteome</keyword>
<dbReference type="AlphaFoldDB" id="A0AAV0WRJ1"/>
<keyword evidence="2" id="KW-0479">Metal-binding</keyword>
<evidence type="ECO:0000313" key="7">
    <source>
        <dbReference type="EMBL" id="CAI6358604.1"/>
    </source>
</evidence>
<evidence type="ECO:0000256" key="1">
    <source>
        <dbReference type="ARBA" id="ARBA00004123"/>
    </source>
</evidence>
<evidence type="ECO:0000256" key="5">
    <source>
        <dbReference type="ARBA" id="ARBA00023242"/>
    </source>
</evidence>
<evidence type="ECO:0000256" key="4">
    <source>
        <dbReference type="ARBA" id="ARBA00022833"/>
    </source>
</evidence>
<feature type="domain" description="HAT C-terminal dimerisation" evidence="6">
    <location>
        <begin position="402"/>
        <end position="482"/>
    </location>
</feature>
<dbReference type="GO" id="GO:0008270">
    <property type="term" value="F:zinc ion binding"/>
    <property type="evidence" value="ECO:0007669"/>
    <property type="project" value="UniProtKB-KW"/>
</dbReference>
<dbReference type="InterPro" id="IPR012337">
    <property type="entry name" value="RNaseH-like_sf"/>
</dbReference>
<proteinExistence type="predicted"/>